<reference evidence="1 2" key="1">
    <citation type="submission" date="2023-08" db="EMBL/GenBank/DDBJ databases">
        <title>Oxalobacteraceae gen .nov., isolated from river sludge outside the plant.</title>
        <authorList>
            <person name="Zhao S.Y."/>
        </authorList>
    </citation>
    <scope>NUCLEOTIDE SEQUENCE [LARGE SCALE GENOMIC DNA]</scope>
    <source>
        <strain evidence="1 2">R-40</strain>
    </source>
</reference>
<proteinExistence type="predicted"/>
<gene>
    <name evidence="1" type="ORF">Q8A64_15585</name>
</gene>
<name>A0ABU1BS60_9BURK</name>
<organism evidence="1 2">
    <name type="scientific">Keguizhuia sedimenti</name>
    <dbReference type="NCBI Taxonomy" id="3064264"/>
    <lineage>
        <taxon>Bacteria</taxon>
        <taxon>Pseudomonadati</taxon>
        <taxon>Pseudomonadota</taxon>
        <taxon>Betaproteobacteria</taxon>
        <taxon>Burkholderiales</taxon>
        <taxon>Oxalobacteraceae</taxon>
        <taxon>Keguizhuia</taxon>
    </lineage>
</organism>
<keyword evidence="2" id="KW-1185">Reference proteome</keyword>
<evidence type="ECO:0000313" key="1">
    <source>
        <dbReference type="EMBL" id="MDQ9171835.1"/>
    </source>
</evidence>
<comment type="caution">
    <text evidence="1">The sequence shown here is derived from an EMBL/GenBank/DDBJ whole genome shotgun (WGS) entry which is preliminary data.</text>
</comment>
<dbReference type="EMBL" id="JAUYVH010000013">
    <property type="protein sequence ID" value="MDQ9171835.1"/>
    <property type="molecule type" value="Genomic_DNA"/>
</dbReference>
<protein>
    <recommendedName>
        <fullName evidence="3">Secreted protein</fullName>
    </recommendedName>
</protein>
<evidence type="ECO:0000313" key="2">
    <source>
        <dbReference type="Proteomes" id="UP001225596"/>
    </source>
</evidence>
<sequence>MVVVVVVVVVPDPPDEPLDALLGNSVEEASLEASVVVVVVVCCAKPALAIPIRPRKIAIGNFFMIAPSNKYQKYIFRIVRNPEKAIVVRTYFA</sequence>
<dbReference type="RefSeq" id="WP_338437796.1">
    <property type="nucleotide sequence ID" value="NZ_JAUYVH010000013.1"/>
</dbReference>
<dbReference type="Proteomes" id="UP001225596">
    <property type="component" value="Unassembled WGS sequence"/>
</dbReference>
<accession>A0ABU1BS60</accession>
<evidence type="ECO:0008006" key="3">
    <source>
        <dbReference type="Google" id="ProtNLM"/>
    </source>
</evidence>